<feature type="transmembrane region" description="Helical" evidence="7">
    <location>
        <begin position="29"/>
        <end position="48"/>
    </location>
</feature>
<feature type="transmembrane region" description="Helical" evidence="7">
    <location>
        <begin position="773"/>
        <end position="791"/>
    </location>
</feature>
<dbReference type="InterPro" id="IPR000731">
    <property type="entry name" value="SSD"/>
</dbReference>
<feature type="transmembrane region" description="Helical" evidence="7">
    <location>
        <begin position="301"/>
        <end position="320"/>
    </location>
</feature>
<comment type="subcellular location">
    <subcellularLocation>
        <location evidence="1">Cell membrane</location>
        <topology evidence="1">Multi-pass membrane protein</topology>
    </subcellularLocation>
</comment>
<keyword evidence="5 7" id="KW-1133">Transmembrane helix</keyword>
<dbReference type="PANTHER" id="PTHR33406">
    <property type="entry name" value="MEMBRANE PROTEIN MJ1562-RELATED"/>
    <property type="match status" value="1"/>
</dbReference>
<dbReference type="PROSITE" id="PS50156">
    <property type="entry name" value="SSD"/>
    <property type="match status" value="1"/>
</dbReference>
<evidence type="ECO:0000259" key="8">
    <source>
        <dbReference type="PROSITE" id="PS50156"/>
    </source>
</evidence>
<evidence type="ECO:0000256" key="1">
    <source>
        <dbReference type="ARBA" id="ARBA00004651"/>
    </source>
</evidence>
<gene>
    <name evidence="9" type="primary">mmpL6_2</name>
    <name evidence="9" type="ORF">MAIC_00740</name>
</gene>
<evidence type="ECO:0000256" key="3">
    <source>
        <dbReference type="ARBA" id="ARBA00022475"/>
    </source>
</evidence>
<accession>A0AAD1HJA9</accession>
<feature type="transmembrane region" description="Helical" evidence="7">
    <location>
        <begin position="261"/>
        <end position="280"/>
    </location>
</feature>
<dbReference type="InterPro" id="IPR050545">
    <property type="entry name" value="Mycobact_MmpL"/>
</dbReference>
<dbReference type="Gene3D" id="1.20.1640.10">
    <property type="entry name" value="Multidrug efflux transporter AcrB transmembrane domain"/>
    <property type="match status" value="2"/>
</dbReference>
<dbReference type="InterPro" id="IPR004707">
    <property type="entry name" value="MmpL_fam"/>
</dbReference>
<name>A0AAD1HJA9_9MYCO</name>
<evidence type="ECO:0000256" key="7">
    <source>
        <dbReference type="SAM" id="Phobius"/>
    </source>
</evidence>
<feature type="transmembrane region" description="Helical" evidence="7">
    <location>
        <begin position="228"/>
        <end position="249"/>
    </location>
</feature>
<dbReference type="FunFam" id="1.20.1640.10:FF:000018">
    <property type="entry name" value="Transmembrane transport protein MmpL10"/>
    <property type="match status" value="1"/>
</dbReference>
<feature type="transmembrane region" description="Helical" evidence="7">
    <location>
        <begin position="340"/>
        <end position="365"/>
    </location>
</feature>
<organism evidence="9 10">
    <name type="scientific">Mycolicibacterium aichiense</name>
    <dbReference type="NCBI Taxonomy" id="1799"/>
    <lineage>
        <taxon>Bacteria</taxon>
        <taxon>Bacillati</taxon>
        <taxon>Actinomycetota</taxon>
        <taxon>Actinomycetes</taxon>
        <taxon>Mycobacteriales</taxon>
        <taxon>Mycobacteriaceae</taxon>
        <taxon>Mycolicibacterium</taxon>
    </lineage>
</organism>
<evidence type="ECO:0000313" key="10">
    <source>
        <dbReference type="Proteomes" id="UP000467327"/>
    </source>
</evidence>
<feature type="transmembrane region" description="Helical" evidence="7">
    <location>
        <begin position="386"/>
        <end position="408"/>
    </location>
</feature>
<dbReference type="AlphaFoldDB" id="A0AAD1HJA9"/>
<feature type="transmembrane region" description="Helical" evidence="7">
    <location>
        <begin position="203"/>
        <end position="221"/>
    </location>
</feature>
<evidence type="ECO:0000256" key="2">
    <source>
        <dbReference type="ARBA" id="ARBA00010157"/>
    </source>
</evidence>
<dbReference type="FunFam" id="1.20.1640.10:FF:000020">
    <property type="entry name" value="Transmembrane transport protein MmpL10"/>
    <property type="match status" value="1"/>
</dbReference>
<keyword evidence="6 7" id="KW-0472">Membrane</keyword>
<keyword evidence="3" id="KW-1003">Cell membrane</keyword>
<dbReference type="GO" id="GO:0005886">
    <property type="term" value="C:plasma membrane"/>
    <property type="evidence" value="ECO:0007669"/>
    <property type="project" value="UniProtKB-SubCell"/>
</dbReference>
<dbReference type="Pfam" id="PF03176">
    <property type="entry name" value="MMPL"/>
    <property type="match status" value="2"/>
</dbReference>
<dbReference type="KEGG" id="maic:MAIC_00740"/>
<dbReference type="SUPFAM" id="SSF82866">
    <property type="entry name" value="Multidrug efflux transporter AcrB transmembrane domain"/>
    <property type="match status" value="2"/>
</dbReference>
<feature type="transmembrane region" description="Helical" evidence="7">
    <location>
        <begin position="798"/>
        <end position="821"/>
    </location>
</feature>
<feature type="transmembrane region" description="Helical" evidence="7">
    <location>
        <begin position="870"/>
        <end position="894"/>
    </location>
</feature>
<feature type="transmembrane region" description="Helical" evidence="7">
    <location>
        <begin position="827"/>
        <end position="849"/>
    </location>
</feature>
<keyword evidence="4 7" id="KW-0812">Transmembrane</keyword>
<proteinExistence type="inferred from homology"/>
<evidence type="ECO:0000256" key="4">
    <source>
        <dbReference type="ARBA" id="ARBA00022692"/>
    </source>
</evidence>
<comment type="similarity">
    <text evidence="2">Belongs to the resistance-nodulation-cell division (RND) (TC 2.A.6) family. MmpL subfamily.</text>
</comment>
<dbReference type="Proteomes" id="UP000467327">
    <property type="component" value="Chromosome"/>
</dbReference>
<evidence type="ECO:0000256" key="5">
    <source>
        <dbReference type="ARBA" id="ARBA00022989"/>
    </source>
</evidence>
<dbReference type="NCBIfam" id="TIGR00833">
    <property type="entry name" value="actII"/>
    <property type="match status" value="1"/>
</dbReference>
<dbReference type="InterPro" id="IPR004869">
    <property type="entry name" value="MMPL_dom"/>
</dbReference>
<reference evidence="9 10" key="1">
    <citation type="journal article" date="2019" name="Emerg. Microbes Infect.">
        <title>Comprehensive subspecies identification of 175 nontuberculous mycobacteria species based on 7547 genomic profiles.</title>
        <authorList>
            <person name="Matsumoto Y."/>
            <person name="Kinjo T."/>
            <person name="Motooka D."/>
            <person name="Nabeya D."/>
            <person name="Jung N."/>
            <person name="Uechi K."/>
            <person name="Horii T."/>
            <person name="Iida T."/>
            <person name="Fujita J."/>
            <person name="Nakamura S."/>
        </authorList>
    </citation>
    <scope>NUCLEOTIDE SEQUENCE [LARGE SCALE GENOMIC DNA]</scope>
    <source>
        <strain evidence="9 10">JCM 6376</strain>
    </source>
</reference>
<feature type="domain" description="SSD" evidence="8">
    <location>
        <begin position="231"/>
        <end position="358"/>
    </location>
</feature>
<evidence type="ECO:0000256" key="6">
    <source>
        <dbReference type="ARBA" id="ARBA00023136"/>
    </source>
</evidence>
<sequence length="966" mass="104643">MQRVSTEAPDQQAADRTLTHRFARLTRTLCIPILLFWLAVAALSNALVPQLEVVGQAQNVALSSPDSPSLQAFKRIGKVFGEFDSDSVAMIVLEGDQPLGADAHRYYDELLKRVAADRKHVQHIQDFWGDPLTAAGAQSPDGKAAYVQVYLFGNQGEALSLESVDAVRDIVDHTPAPPGVKAYVTGAAPQVADQFETGDKGTVKVTLLTIGVIAIMLLLVYRSVVTMVLMLITVLIEMSAARGVVSFLANTGLIGLSTYATNLLTLLVIAAGTDYAIFLVGRYHEERSAGVDRQTAFFDTYRGTSHVILGSGLTIVGAVYCLDFTRNPYFRTLGIPSAIGVFVTLIAALTLAPAILVIGSHFGLMDPKRRAKTRGWRRIGTAIVRWPGPILVVSLGIALIGLLALPGYKTSYDVGAYMPADAPSNVGYTAAERHFSKARLNPELVMIESDHDLRNPTDMILLERVAKAVFHTPGIALVQSITRPLGTPLDHSSVPFQISAQSSAQINNLPFQQARAADLLKQVGEIDKTINILREQYSLQQQSSEATHEQVEAFHKTVEVAQDLRNKIANFDDFFRPLRNYFYWEPHCFDIPICAALRSVFDALDGIDALTDQLANVTASLDKLDALQPKLLALIPQQIDSQQANRDLSMTNYATQSGIYDQTAAALQNATALGAAFDASKTDDSFYLPPEVFSNSEFQRGLKQFLSPDGKAARMIVTHDVDPATPEGLAHIDAIRHSVQEAVKGTPLAGSSIYIGGTAATYKDIADMAKYDLMIAGIAALSLILLIMMFVTRSIVAALVIVGTVALSLGASFGLSVLVWQDLLGKPLYWVVLALAVILLLAVGSDYNLLLISRFQEEIGAGLNTGIIRAMASTGGVVTAAGLVFAFTMGSFVFSDLLVLGQIGTTIGLGLLFDTLIVRSFMTPSIAALLGRWFWWPLRVRPRPASTMLRPYGSRPAVRQLLLWDD</sequence>
<dbReference type="EMBL" id="AP022561">
    <property type="protein sequence ID" value="BBX05271.1"/>
    <property type="molecule type" value="Genomic_DNA"/>
</dbReference>
<keyword evidence="10" id="KW-1185">Reference proteome</keyword>
<protein>
    <submittedName>
        <fullName evidence="9">Membrane protein</fullName>
    </submittedName>
</protein>
<evidence type="ECO:0000313" key="9">
    <source>
        <dbReference type="EMBL" id="BBX05271.1"/>
    </source>
</evidence>
<dbReference type="PANTHER" id="PTHR33406:SF6">
    <property type="entry name" value="MEMBRANE PROTEIN YDGH-RELATED"/>
    <property type="match status" value="1"/>
</dbReference>